<gene>
    <name evidence="1" type="ORF">G6Y24_10900</name>
</gene>
<dbReference type="EMBL" id="JAALTR010000272">
    <property type="protein sequence ID" value="NGW67998.1"/>
    <property type="molecule type" value="Genomic_DNA"/>
</dbReference>
<accession>A0A6M1XU41</accession>
<feature type="non-terminal residue" evidence="1">
    <location>
        <position position="1"/>
    </location>
</feature>
<protein>
    <submittedName>
        <fullName evidence="1">Histidine--tRNA ligase</fullName>
    </submittedName>
</protein>
<keyword evidence="1" id="KW-0436">Ligase</keyword>
<dbReference type="Proteomes" id="UP000473113">
    <property type="component" value="Unassembled WGS sequence"/>
</dbReference>
<proteinExistence type="predicted"/>
<dbReference type="GO" id="GO:0016740">
    <property type="term" value="F:transferase activity"/>
    <property type="evidence" value="ECO:0007669"/>
    <property type="project" value="UniProtKB-ARBA"/>
</dbReference>
<dbReference type="SUPFAM" id="SSF52954">
    <property type="entry name" value="Class II aaRS ABD-related"/>
    <property type="match status" value="1"/>
</dbReference>
<feature type="non-terminal residue" evidence="1">
    <location>
        <position position="106"/>
    </location>
</feature>
<evidence type="ECO:0000313" key="2">
    <source>
        <dbReference type="Proteomes" id="UP000473113"/>
    </source>
</evidence>
<dbReference type="SUPFAM" id="SSF55681">
    <property type="entry name" value="Class II aaRS and biotin synthetases"/>
    <property type="match status" value="1"/>
</dbReference>
<dbReference type="AlphaFoldDB" id="A0A6M1XU41"/>
<reference evidence="1 2" key="1">
    <citation type="submission" date="2020-02" db="EMBL/GenBank/DDBJ databases">
        <title>Detection of Heterogeneous Vancomycin Intermediate Resistance in Methicillin Resistant Staphylococcus aureus Isolates from Latin-America.</title>
        <authorList>
            <person name="Castro-Cardozo B."/>
            <person name="Berrio M."/>
            <person name="Vargas M.L."/>
            <person name="Carvajal L.P."/>
            <person name="Millan L.V."/>
            <person name="Rios R."/>
            <person name="Hernandez A."/>
            <person name="Rincon S.L."/>
            <person name="Cubides P."/>
            <person name="Forero E."/>
            <person name="Dinh A."/>
            <person name="Seas C."/>
            <person name="Munita J.M."/>
            <person name="Arias C.A."/>
            <person name="Reyes J."/>
            <person name="Diaz L."/>
        </authorList>
    </citation>
    <scope>NUCLEOTIDE SEQUENCE [LARGE SCALE GENOMIC DNA]</scope>
    <source>
        <strain evidence="1 2">UG255</strain>
    </source>
</reference>
<evidence type="ECO:0000313" key="1">
    <source>
        <dbReference type="EMBL" id="NGW67998.1"/>
    </source>
</evidence>
<comment type="caution">
    <text evidence="1">The sequence shown here is derived from an EMBL/GenBank/DDBJ whole genome shotgun (WGS) entry which is preliminary data.</text>
</comment>
<dbReference type="GO" id="GO:0005737">
    <property type="term" value="C:cytoplasm"/>
    <property type="evidence" value="ECO:0007669"/>
    <property type="project" value="InterPro"/>
</dbReference>
<name>A0A6M1XU41_STAAU</name>
<dbReference type="PANTHER" id="PTHR43707:SF1">
    <property type="entry name" value="HISTIDINE--TRNA LIGASE, MITOCHONDRIAL-RELATED"/>
    <property type="match status" value="1"/>
</dbReference>
<dbReference type="GO" id="GO:0004821">
    <property type="term" value="F:histidine-tRNA ligase activity"/>
    <property type="evidence" value="ECO:0007669"/>
    <property type="project" value="TreeGrafter"/>
</dbReference>
<dbReference type="GO" id="GO:0140096">
    <property type="term" value="F:catalytic activity, acting on a protein"/>
    <property type="evidence" value="ECO:0007669"/>
    <property type="project" value="UniProtKB-ARBA"/>
</dbReference>
<sequence>YTHTIFEIMSDAPKMGAQATICAGGRYDNLVEELGGPSTPGFGFAMGIERLLLTMEAEEVVIPAFNELDAYVVALGDETNIEALKVVQAIRNFGFSADRDFMNRKA</sequence>
<dbReference type="Gene3D" id="3.30.930.10">
    <property type="entry name" value="Bira Bifunctional Protein, Domain 2"/>
    <property type="match status" value="1"/>
</dbReference>
<dbReference type="InterPro" id="IPR004516">
    <property type="entry name" value="HisRS/HisZ"/>
</dbReference>
<dbReference type="GO" id="GO:0006427">
    <property type="term" value="P:histidyl-tRNA aminoacylation"/>
    <property type="evidence" value="ECO:0007669"/>
    <property type="project" value="TreeGrafter"/>
</dbReference>
<dbReference type="InterPro" id="IPR045864">
    <property type="entry name" value="aa-tRNA-synth_II/BPL/LPL"/>
</dbReference>
<dbReference type="PANTHER" id="PTHR43707">
    <property type="entry name" value="HISTIDYL-TRNA SYNTHETASE"/>
    <property type="match status" value="1"/>
</dbReference>
<organism evidence="1 2">
    <name type="scientific">Staphylococcus aureus</name>
    <dbReference type="NCBI Taxonomy" id="1280"/>
    <lineage>
        <taxon>Bacteria</taxon>
        <taxon>Bacillati</taxon>
        <taxon>Bacillota</taxon>
        <taxon>Bacilli</taxon>
        <taxon>Bacillales</taxon>
        <taxon>Staphylococcaceae</taxon>
        <taxon>Staphylococcus</taxon>
    </lineage>
</organism>